<dbReference type="Pfam" id="PF02775">
    <property type="entry name" value="TPP_enzyme_C"/>
    <property type="match status" value="1"/>
</dbReference>
<proteinExistence type="predicted"/>
<feature type="domain" description="Thiamine pyrophosphate enzyme TPP-binding" evidence="2">
    <location>
        <begin position="85"/>
        <end position="225"/>
    </location>
</feature>
<comment type="caution">
    <text evidence="3">The sequence shown here is derived from an EMBL/GenBank/DDBJ whole genome shotgun (WGS) entry which is preliminary data.</text>
</comment>
<dbReference type="InterPro" id="IPR051457">
    <property type="entry name" value="2-oxoacid:Fd_oxidoreductase"/>
</dbReference>
<dbReference type="AlphaFoldDB" id="A0A7C6EBC5"/>
<dbReference type="GO" id="GO:0030976">
    <property type="term" value="F:thiamine pyrophosphate binding"/>
    <property type="evidence" value="ECO:0007669"/>
    <property type="project" value="InterPro"/>
</dbReference>
<dbReference type="Gene3D" id="3.40.50.970">
    <property type="match status" value="1"/>
</dbReference>
<keyword evidence="1" id="KW-0560">Oxidoreductase</keyword>
<evidence type="ECO:0000313" key="3">
    <source>
        <dbReference type="EMBL" id="HHS52555.1"/>
    </source>
</evidence>
<dbReference type="EMBL" id="DTLI01000161">
    <property type="protein sequence ID" value="HHS52555.1"/>
    <property type="molecule type" value="Genomic_DNA"/>
</dbReference>
<organism evidence="3">
    <name type="scientific">candidate division WOR-3 bacterium</name>
    <dbReference type="NCBI Taxonomy" id="2052148"/>
    <lineage>
        <taxon>Bacteria</taxon>
        <taxon>Bacteria division WOR-3</taxon>
    </lineage>
</organism>
<dbReference type="CDD" id="cd03375">
    <property type="entry name" value="TPP_OGFOR"/>
    <property type="match status" value="1"/>
</dbReference>
<name>A0A7C6EBC5_UNCW3</name>
<accession>A0A7C6EBC5</accession>
<dbReference type="GO" id="GO:0045333">
    <property type="term" value="P:cellular respiration"/>
    <property type="evidence" value="ECO:0007669"/>
    <property type="project" value="UniProtKB-ARBA"/>
</dbReference>
<dbReference type="InterPro" id="IPR011766">
    <property type="entry name" value="TPP_enzyme_TPP-bd"/>
</dbReference>
<dbReference type="SUPFAM" id="SSF52518">
    <property type="entry name" value="Thiamin diphosphate-binding fold (THDP-binding)"/>
    <property type="match status" value="1"/>
</dbReference>
<dbReference type="PANTHER" id="PTHR48084:SF1">
    <property type="entry name" value="2-OXOGLUTARATE SYNTHASE SUBUNIT KORB"/>
    <property type="match status" value="1"/>
</dbReference>
<reference evidence="3" key="1">
    <citation type="journal article" date="2020" name="mSystems">
        <title>Genome- and Community-Level Interaction Insights into Carbon Utilization and Element Cycling Functions of Hydrothermarchaeota in Hydrothermal Sediment.</title>
        <authorList>
            <person name="Zhou Z."/>
            <person name="Liu Y."/>
            <person name="Xu W."/>
            <person name="Pan J."/>
            <person name="Luo Z.H."/>
            <person name="Li M."/>
        </authorList>
    </citation>
    <scope>NUCLEOTIDE SEQUENCE [LARGE SCALE GENOMIC DNA]</scope>
    <source>
        <strain evidence="3">SpSt-876</strain>
    </source>
</reference>
<gene>
    <name evidence="3" type="ORF">ENW73_06795</name>
</gene>
<dbReference type="GO" id="GO:0016625">
    <property type="term" value="F:oxidoreductase activity, acting on the aldehyde or oxo group of donors, iron-sulfur protein as acceptor"/>
    <property type="evidence" value="ECO:0007669"/>
    <property type="project" value="UniProtKB-ARBA"/>
</dbReference>
<evidence type="ECO:0000256" key="1">
    <source>
        <dbReference type="ARBA" id="ARBA00023002"/>
    </source>
</evidence>
<evidence type="ECO:0000259" key="2">
    <source>
        <dbReference type="Pfam" id="PF02775"/>
    </source>
</evidence>
<sequence>MSKRLYKYLRQEAFPTPFCSGCGHGILMGAILRAIDELNLDFEMRGDPSSPRSLRKNPSGDSKGLCPFDKMVFVSGIGCGAWIPSPHFAADTLHTLHGRAIAYATGVKLVNPELKVVVISGDGDIAAIGGNHLIHAARRNITLTVICANNSIYGMTGGQVSPTTPQFAKTSTTVQGNPEPPFDLCQLVLACGATYVARYTPYHIRPLINSIKKALLTNGFSFIDVISPCPTQFGRRNQMASLYDMLMFLKANSINYAQAKNLTKEELKNKIVIGEFTNASD</sequence>
<dbReference type="PANTHER" id="PTHR48084">
    <property type="entry name" value="2-OXOGLUTARATE OXIDOREDUCTASE SUBUNIT KORB-RELATED"/>
    <property type="match status" value="1"/>
</dbReference>
<dbReference type="InterPro" id="IPR029061">
    <property type="entry name" value="THDP-binding"/>
</dbReference>
<protein>
    <submittedName>
        <fullName evidence="3">2-oxoacid:ferredoxin oxidoreductase subunit beta</fullName>
    </submittedName>
</protein>